<keyword evidence="2 5" id="KW-0808">Transferase</keyword>
<gene>
    <name evidence="5" type="ORF">BS1321_15325</name>
</gene>
<dbReference type="InterPro" id="IPR024688">
    <property type="entry name" value="Mac_dom"/>
</dbReference>
<reference evidence="5 6" key="1">
    <citation type="submission" date="2016-10" db="EMBL/GenBank/DDBJ databases">
        <title>The whole genome sequencing and assembly of Bacillus simplex DSM 1321 strain.</title>
        <authorList>
            <person name="Park M.-K."/>
            <person name="Lee Y.-J."/>
            <person name="Yi H."/>
            <person name="Bahn Y.-S."/>
            <person name="Kim J.F."/>
            <person name="Lee D.-W."/>
        </authorList>
    </citation>
    <scope>NUCLEOTIDE SEQUENCE [LARGE SCALE GENOMIC DNA]</scope>
    <source>
        <strain evidence="5 6">DSM 1321</strain>
    </source>
</reference>
<dbReference type="Pfam" id="PF00132">
    <property type="entry name" value="Hexapep"/>
    <property type="match status" value="1"/>
</dbReference>
<evidence type="ECO:0000256" key="3">
    <source>
        <dbReference type="ARBA" id="ARBA00022737"/>
    </source>
</evidence>
<evidence type="ECO:0000256" key="2">
    <source>
        <dbReference type="ARBA" id="ARBA00022679"/>
    </source>
</evidence>
<dbReference type="EMBL" id="CP017704">
    <property type="protein sequence ID" value="ASS95160.1"/>
    <property type="molecule type" value="Genomic_DNA"/>
</dbReference>
<accession>A0A223EIV4</accession>
<dbReference type="InterPro" id="IPR001451">
    <property type="entry name" value="Hexapep"/>
</dbReference>
<dbReference type="PROSITE" id="PS00101">
    <property type="entry name" value="HEXAPEP_TRANSFERASES"/>
    <property type="match status" value="1"/>
</dbReference>
<dbReference type="FunFam" id="2.160.10.10:FF:000008">
    <property type="entry name" value="Maltose O-acetyltransferase"/>
    <property type="match status" value="1"/>
</dbReference>
<dbReference type="PANTHER" id="PTHR23416:SF23">
    <property type="entry name" value="ACETYLTRANSFERASE C18B11.09C-RELATED"/>
    <property type="match status" value="1"/>
</dbReference>
<dbReference type="PANTHER" id="PTHR23416">
    <property type="entry name" value="SIALIC ACID SYNTHASE-RELATED"/>
    <property type="match status" value="1"/>
</dbReference>
<proteinExistence type="inferred from homology"/>
<dbReference type="GeneID" id="56474131"/>
<evidence type="ECO:0000259" key="4">
    <source>
        <dbReference type="SMART" id="SM01266"/>
    </source>
</evidence>
<dbReference type="CDD" id="cd03357">
    <property type="entry name" value="LbH_MAT_GAT"/>
    <property type="match status" value="1"/>
</dbReference>
<dbReference type="AlphaFoldDB" id="A0A223EIV4"/>
<dbReference type="SMART" id="SM01266">
    <property type="entry name" value="Mac"/>
    <property type="match status" value="1"/>
</dbReference>
<name>A0A223EIV4_9BACI</name>
<dbReference type="OrthoDB" id="9812571at2"/>
<sequence>MNTEKEKMVSGELYIAADPELIKDRENARKLTRLYNQTTESEGDERTALLKQLLGSTGLNVYIEPTFRCDYGYNISVGENFYANFDCVILDVCEVKIGRDCMLAPGVHIYTATHPLDPFERSSGVEYGKPVTIGDHVWIGGGAIINPGVTIGNHSVVASGAVVTKDVPEGVVVGGNPAKVIKHIEGIK</sequence>
<evidence type="ECO:0000256" key="1">
    <source>
        <dbReference type="ARBA" id="ARBA00007274"/>
    </source>
</evidence>
<dbReference type="Pfam" id="PF12464">
    <property type="entry name" value="Mac"/>
    <property type="match status" value="1"/>
</dbReference>
<evidence type="ECO:0000313" key="5">
    <source>
        <dbReference type="EMBL" id="ASS95160.1"/>
    </source>
</evidence>
<organism evidence="5 6">
    <name type="scientific">Peribacillus simplex NBRC 15720 = DSM 1321</name>
    <dbReference type="NCBI Taxonomy" id="1349754"/>
    <lineage>
        <taxon>Bacteria</taxon>
        <taxon>Bacillati</taxon>
        <taxon>Bacillota</taxon>
        <taxon>Bacilli</taxon>
        <taxon>Bacillales</taxon>
        <taxon>Bacillaceae</taxon>
        <taxon>Peribacillus</taxon>
    </lineage>
</organism>
<keyword evidence="3" id="KW-0677">Repeat</keyword>
<dbReference type="InterPro" id="IPR051159">
    <property type="entry name" value="Hexapeptide_acetyltransf"/>
</dbReference>
<feature type="domain" description="Maltose/galactoside acetyltransferase" evidence="4">
    <location>
        <begin position="5"/>
        <end position="59"/>
    </location>
</feature>
<dbReference type="GO" id="GO:0008374">
    <property type="term" value="F:O-acyltransferase activity"/>
    <property type="evidence" value="ECO:0007669"/>
    <property type="project" value="TreeGrafter"/>
</dbReference>
<dbReference type="InterPro" id="IPR011004">
    <property type="entry name" value="Trimer_LpxA-like_sf"/>
</dbReference>
<dbReference type="GO" id="GO:0016407">
    <property type="term" value="F:acetyltransferase activity"/>
    <property type="evidence" value="ECO:0007669"/>
    <property type="project" value="InterPro"/>
</dbReference>
<dbReference type="RefSeq" id="WP_063234914.1">
    <property type="nucleotide sequence ID" value="NZ_BCVO01000018.1"/>
</dbReference>
<dbReference type="Gene3D" id="2.160.10.10">
    <property type="entry name" value="Hexapeptide repeat proteins"/>
    <property type="match status" value="1"/>
</dbReference>
<dbReference type="InterPro" id="IPR018357">
    <property type="entry name" value="Hexapep_transf_CS"/>
</dbReference>
<evidence type="ECO:0000313" key="6">
    <source>
        <dbReference type="Proteomes" id="UP000214618"/>
    </source>
</evidence>
<protein>
    <submittedName>
        <fullName evidence="5">Acetyltransferase</fullName>
    </submittedName>
</protein>
<dbReference type="Proteomes" id="UP000214618">
    <property type="component" value="Chromosome"/>
</dbReference>
<comment type="similarity">
    <text evidence="1">Belongs to the transferase hexapeptide repeat family.</text>
</comment>
<dbReference type="GO" id="GO:0005829">
    <property type="term" value="C:cytosol"/>
    <property type="evidence" value="ECO:0007669"/>
    <property type="project" value="TreeGrafter"/>
</dbReference>
<dbReference type="SUPFAM" id="SSF51161">
    <property type="entry name" value="Trimeric LpxA-like enzymes"/>
    <property type="match status" value="1"/>
</dbReference>